<accession>A0A0G4G2Y7</accession>
<dbReference type="VEuPathDB" id="CryptoDB:Cvel_19996"/>
<feature type="region of interest" description="Disordered" evidence="1">
    <location>
        <begin position="161"/>
        <end position="191"/>
    </location>
</feature>
<evidence type="ECO:0000313" key="2">
    <source>
        <dbReference type="EMBL" id="CEM22578.1"/>
    </source>
</evidence>
<gene>
    <name evidence="2" type="ORF">Cvel_19996</name>
</gene>
<organism evidence="2">
    <name type="scientific">Chromera velia CCMP2878</name>
    <dbReference type="NCBI Taxonomy" id="1169474"/>
    <lineage>
        <taxon>Eukaryota</taxon>
        <taxon>Sar</taxon>
        <taxon>Alveolata</taxon>
        <taxon>Colpodellida</taxon>
        <taxon>Chromeraceae</taxon>
        <taxon>Chromera</taxon>
    </lineage>
</organism>
<feature type="region of interest" description="Disordered" evidence="1">
    <location>
        <begin position="422"/>
        <end position="470"/>
    </location>
</feature>
<reference evidence="2" key="1">
    <citation type="submission" date="2014-11" db="EMBL/GenBank/DDBJ databases">
        <authorList>
            <person name="Otto D Thomas"/>
            <person name="Naeem Raeece"/>
        </authorList>
    </citation>
    <scope>NUCLEOTIDE SEQUENCE</scope>
</reference>
<evidence type="ECO:0000256" key="1">
    <source>
        <dbReference type="SAM" id="MobiDB-lite"/>
    </source>
</evidence>
<proteinExistence type="predicted"/>
<sequence length="625" mass="68454">MSSLSLPRVTVSPSEPAAPAGPHVVCHGTAWVLINASPESLQFYSISRDEVKVPHFSIAEFKDLAAQQHYVLIDRAFNGRKWWFPTGEVFERVVKMGERYMGDIRLDFLVGAARDRYSICRVCGKTAPANKLATTHYSNRTHKNCWKEICERLGIDDGSVSDRSGRGSWRGGKSRNENNAKKVRKEPKTTPAASFGRRIFSQGVDTEREVKGFLERSFERAQTEVIESLRQTEVKAKDVELGQEVEGVEAHAEFALTSILPSSTLALNSHSEGGFAFLRLELNRAAAIRLCTLFQLGCRFMVEWGRGIFTEATPFTLRDVEGMSEMDPQLTNLLSQQFAYLKTPIPPLPPDSVQPRVRIPMMENAFNFFVAVCSGPSSSASSASLSSTEETAAASLHRAVSVPSIVFRDAEEFRAIAVREMGSLPSPPQTASGYAESEPPLPPLHMTASTDTHSQHSGMEDSQWEQSQTESECSEIRAFQGLCVSANGNRKWRATIGSGPGPEDQVVSAGASSLSPPVVYRNAHRRTLQSQTRSHTIPPPSSAETATTHRSPNWSSGGSSHNASPAPWPYGMNTAESRSVSPHCASWRHMPVVEGESVMRTGGGTSVRDLLRIHEEKGGPGQSRV</sequence>
<feature type="compositionally biased region" description="Polar residues" evidence="1">
    <location>
        <begin position="542"/>
        <end position="563"/>
    </location>
</feature>
<feature type="region of interest" description="Disordered" evidence="1">
    <location>
        <begin position="1"/>
        <end position="20"/>
    </location>
</feature>
<dbReference type="AlphaFoldDB" id="A0A0G4G2Y7"/>
<feature type="compositionally biased region" description="Polar residues" evidence="1">
    <location>
        <begin position="447"/>
        <end position="457"/>
    </location>
</feature>
<dbReference type="EMBL" id="CDMZ01000841">
    <property type="protein sequence ID" value="CEM22578.1"/>
    <property type="molecule type" value="Genomic_DNA"/>
</dbReference>
<name>A0A0G4G2Y7_9ALVE</name>
<feature type="region of interest" description="Disordered" evidence="1">
    <location>
        <begin position="526"/>
        <end position="577"/>
    </location>
</feature>
<protein>
    <submittedName>
        <fullName evidence="2">Uncharacterized protein</fullName>
    </submittedName>
</protein>